<dbReference type="OrthoDB" id="429143at2759"/>
<dbReference type="GO" id="GO:0003824">
    <property type="term" value="F:catalytic activity"/>
    <property type="evidence" value="ECO:0007669"/>
    <property type="project" value="InterPro"/>
</dbReference>
<dbReference type="EMBL" id="PDNA01000097">
    <property type="protein sequence ID" value="PGH14095.1"/>
    <property type="molecule type" value="Genomic_DNA"/>
</dbReference>
<accession>A0A2B7XYS3</accession>
<dbReference type="InterPro" id="IPR039556">
    <property type="entry name" value="ICL/PEPM"/>
</dbReference>
<keyword evidence="2" id="KW-1185">Reference proteome</keyword>
<protein>
    <recommendedName>
        <fullName evidence="3">PEP phosphonomutase</fullName>
    </recommendedName>
</protein>
<evidence type="ECO:0000313" key="1">
    <source>
        <dbReference type="EMBL" id="PGH14095.1"/>
    </source>
</evidence>
<dbReference type="InterPro" id="IPR040442">
    <property type="entry name" value="Pyrv_kinase-like_dom_sf"/>
</dbReference>
<gene>
    <name evidence="1" type="ORF">AJ80_06100</name>
</gene>
<dbReference type="CDD" id="cd00377">
    <property type="entry name" value="ICL_PEPM"/>
    <property type="match status" value="1"/>
</dbReference>
<sequence>MSDSADSRAQLLRSLHIPSSPIVFSNVWDATTAQYVASHPTSTALATASFAIASVHGVADDALDLPTNLSAISRIIPIALKHNKPITIDMQDGYGDRLEEGIEAIISLGASGCNLEDRDNATGELFPLDIAVQRVQRVVATATRLGVPNFVLNARTDTIVVGNEVDDAIVRGKAYLEAGAANVFVWGGPKRGGLKKEEAKRVCEALGGKVNVIAVPGESGGLSVRELADLGVARISVGPRLWRKANAAFEMAADELLGEYKALRE</sequence>
<organism evidence="1 2">
    <name type="scientific">Polytolypa hystricis (strain UAMH7299)</name>
    <dbReference type="NCBI Taxonomy" id="1447883"/>
    <lineage>
        <taxon>Eukaryota</taxon>
        <taxon>Fungi</taxon>
        <taxon>Dikarya</taxon>
        <taxon>Ascomycota</taxon>
        <taxon>Pezizomycotina</taxon>
        <taxon>Eurotiomycetes</taxon>
        <taxon>Eurotiomycetidae</taxon>
        <taxon>Onygenales</taxon>
        <taxon>Onygenales incertae sedis</taxon>
        <taxon>Polytolypa</taxon>
    </lineage>
</organism>
<dbReference type="Pfam" id="PF13714">
    <property type="entry name" value="PEP_mutase"/>
    <property type="match status" value="1"/>
</dbReference>
<evidence type="ECO:0008006" key="3">
    <source>
        <dbReference type="Google" id="ProtNLM"/>
    </source>
</evidence>
<proteinExistence type="predicted"/>
<comment type="caution">
    <text evidence="1">The sequence shown here is derived from an EMBL/GenBank/DDBJ whole genome shotgun (WGS) entry which is preliminary data.</text>
</comment>
<dbReference type="Gene3D" id="3.20.20.60">
    <property type="entry name" value="Phosphoenolpyruvate-binding domains"/>
    <property type="match status" value="1"/>
</dbReference>
<dbReference type="InterPro" id="IPR015813">
    <property type="entry name" value="Pyrv/PenolPyrv_kinase-like_dom"/>
</dbReference>
<dbReference type="SUPFAM" id="SSF51621">
    <property type="entry name" value="Phosphoenolpyruvate/pyruvate domain"/>
    <property type="match status" value="1"/>
</dbReference>
<dbReference type="PANTHER" id="PTHR42905">
    <property type="entry name" value="PHOSPHOENOLPYRUVATE CARBOXYLASE"/>
    <property type="match status" value="1"/>
</dbReference>
<dbReference type="Proteomes" id="UP000224634">
    <property type="component" value="Unassembled WGS sequence"/>
</dbReference>
<name>A0A2B7XYS3_POLH7</name>
<dbReference type="STRING" id="1447883.A0A2B7XYS3"/>
<reference evidence="1 2" key="1">
    <citation type="submission" date="2017-10" db="EMBL/GenBank/DDBJ databases">
        <title>Comparative genomics in systemic dimorphic fungi from Ajellomycetaceae.</title>
        <authorList>
            <person name="Munoz J.F."/>
            <person name="Mcewen J.G."/>
            <person name="Clay O.K."/>
            <person name="Cuomo C.A."/>
        </authorList>
    </citation>
    <scope>NUCLEOTIDE SEQUENCE [LARGE SCALE GENOMIC DNA]</scope>
    <source>
        <strain evidence="1 2">UAMH7299</strain>
    </source>
</reference>
<evidence type="ECO:0000313" key="2">
    <source>
        <dbReference type="Proteomes" id="UP000224634"/>
    </source>
</evidence>
<dbReference type="AlphaFoldDB" id="A0A2B7XYS3"/>
<dbReference type="PANTHER" id="PTHR42905:SF16">
    <property type="entry name" value="CARBOXYPHOSPHONOENOLPYRUVATE PHOSPHONOMUTASE-LIKE PROTEIN (AFU_ORTHOLOGUE AFUA_5G07230)"/>
    <property type="match status" value="1"/>
</dbReference>